<protein>
    <submittedName>
        <fullName evidence="4">Interleukin-10 receptor subunit beta-like</fullName>
    </submittedName>
</protein>
<dbReference type="InterPro" id="IPR036116">
    <property type="entry name" value="FN3_sf"/>
</dbReference>
<dbReference type="SUPFAM" id="SSF49265">
    <property type="entry name" value="Fibronectin type III"/>
    <property type="match status" value="2"/>
</dbReference>
<dbReference type="KEGG" id="sdu:111228122"/>
<feature type="domain" description="Fibronectin type-III" evidence="3">
    <location>
        <begin position="122"/>
        <end position="225"/>
    </location>
</feature>
<dbReference type="GO" id="GO:0005886">
    <property type="term" value="C:plasma membrane"/>
    <property type="evidence" value="ECO:0007669"/>
    <property type="project" value="TreeGrafter"/>
</dbReference>
<evidence type="ECO:0000313" key="5">
    <source>
        <dbReference type="Proteomes" id="UP000261420"/>
    </source>
</evidence>
<dbReference type="PROSITE" id="PS50853">
    <property type="entry name" value="FN3"/>
    <property type="match status" value="1"/>
</dbReference>
<dbReference type="GeneID" id="111228122"/>
<proteinExistence type="predicted"/>
<dbReference type="PANTHER" id="PTHR20859">
    <property type="entry name" value="INTERFERON/INTERLEUKIN RECEPTOR"/>
    <property type="match status" value="1"/>
</dbReference>
<evidence type="ECO:0000259" key="3">
    <source>
        <dbReference type="PROSITE" id="PS50853"/>
    </source>
</evidence>
<dbReference type="GeneTree" id="ENSGT00940000158231"/>
<evidence type="ECO:0000256" key="1">
    <source>
        <dbReference type="SAM" id="Phobius"/>
    </source>
</evidence>
<dbReference type="Pfam" id="PF01108">
    <property type="entry name" value="Tissue_fac"/>
    <property type="match status" value="1"/>
</dbReference>
<feature type="chain" id="PRO_5017274823" evidence="2">
    <location>
        <begin position="24"/>
        <end position="341"/>
    </location>
</feature>
<feature type="transmembrane region" description="Helical" evidence="1">
    <location>
        <begin position="227"/>
        <end position="250"/>
    </location>
</feature>
<keyword evidence="1" id="KW-1133">Transmembrane helix</keyword>
<dbReference type="Proteomes" id="UP000261420">
    <property type="component" value="Unplaced"/>
</dbReference>
<keyword evidence="2" id="KW-0732">Signal</keyword>
<dbReference type="PANTHER" id="PTHR20859:SF46">
    <property type="entry name" value="INTERFERON GAMMA RECEPTOR 2"/>
    <property type="match status" value="1"/>
</dbReference>
<organism evidence="4 5">
    <name type="scientific">Seriola dumerili</name>
    <name type="common">Greater amberjack</name>
    <name type="synonym">Caranx dumerili</name>
    <dbReference type="NCBI Taxonomy" id="41447"/>
    <lineage>
        <taxon>Eukaryota</taxon>
        <taxon>Metazoa</taxon>
        <taxon>Chordata</taxon>
        <taxon>Craniata</taxon>
        <taxon>Vertebrata</taxon>
        <taxon>Euteleostomi</taxon>
        <taxon>Actinopterygii</taxon>
        <taxon>Neopterygii</taxon>
        <taxon>Teleostei</taxon>
        <taxon>Neoteleostei</taxon>
        <taxon>Acanthomorphata</taxon>
        <taxon>Carangaria</taxon>
        <taxon>Carangiformes</taxon>
        <taxon>Carangidae</taxon>
        <taxon>Seriola</taxon>
    </lineage>
</organism>
<dbReference type="InterPro" id="IPR013783">
    <property type="entry name" value="Ig-like_fold"/>
</dbReference>
<reference evidence="4" key="1">
    <citation type="submission" date="2025-08" db="UniProtKB">
        <authorList>
            <consortium name="Ensembl"/>
        </authorList>
    </citation>
    <scope>IDENTIFICATION</scope>
</reference>
<dbReference type="InterPro" id="IPR015373">
    <property type="entry name" value="Interferon/interleukin_rcp_dom"/>
</dbReference>
<dbReference type="AlphaFoldDB" id="A0A3B4T408"/>
<dbReference type="Ensembl" id="ENSSDUT00000000923.1">
    <property type="protein sequence ID" value="ENSSDUP00000000878.1"/>
    <property type="gene ID" value="ENSSDUG00000000725.1"/>
</dbReference>
<dbReference type="InterPro" id="IPR050650">
    <property type="entry name" value="Type-II_Cytokine-TF_Rcpt"/>
</dbReference>
<dbReference type="OMA" id="QWDSPAF"/>
<name>A0A3B4T408_SERDU</name>
<dbReference type="Pfam" id="PF09294">
    <property type="entry name" value="Interfer-bind"/>
    <property type="match status" value="1"/>
</dbReference>
<dbReference type="STRING" id="41447.ENSSDUP00000000878"/>
<evidence type="ECO:0000313" key="4">
    <source>
        <dbReference type="Ensembl" id="ENSSDUP00000000878.1"/>
    </source>
</evidence>
<feature type="signal peptide" evidence="2">
    <location>
        <begin position="1"/>
        <end position="23"/>
    </location>
</feature>
<dbReference type="InterPro" id="IPR003961">
    <property type="entry name" value="FN3_dom"/>
</dbReference>
<evidence type="ECO:0000256" key="2">
    <source>
        <dbReference type="SAM" id="SignalP"/>
    </source>
</evidence>
<reference evidence="4" key="2">
    <citation type="submission" date="2025-09" db="UniProtKB">
        <authorList>
            <consortium name="Ensembl"/>
        </authorList>
    </citation>
    <scope>IDENTIFICATION</scope>
</reference>
<dbReference type="Gene3D" id="2.60.40.10">
    <property type="entry name" value="Immunoglobulins"/>
    <property type="match status" value="2"/>
</dbReference>
<keyword evidence="5" id="KW-1185">Reference proteome</keyword>
<keyword evidence="1" id="KW-0812">Transmembrane</keyword>
<sequence length="341" mass="37739">MSATFRTFILTFSTLCGSTVVSGILSRPTNVHLTSYNMDLVLRWNASEGATSNLVYTVEYNTTVIPYTVGCVNTSDLLCELTQLNHPIVEYGKYTGRVRAQLGSESSAWVESNHITPDKDTVIGPPGVSLLSNGATIEVSIKDPIFKVSALRNIYISATYNVSYWKDGQKEKAKHISDIQQNRVVLIDLHPKTRYCVQVQICTESNPHPSELSTVVCESTTTDEAPWMAAVLAFVPMAVAVALLVVGVVYRESMSHFFCPKDALPQHFKEYLLTLPDPTIYQAMRNSHPPEEIYHQISVITDHRTVEEGGLLEVARTSCSKQPDVSVGGIEDMTSMDTEKQ</sequence>
<dbReference type="RefSeq" id="XP_022609663.1">
    <property type="nucleotide sequence ID" value="XM_022753942.1"/>
</dbReference>
<dbReference type="GO" id="GO:0004896">
    <property type="term" value="F:cytokine receptor activity"/>
    <property type="evidence" value="ECO:0007669"/>
    <property type="project" value="TreeGrafter"/>
</dbReference>
<keyword evidence="1" id="KW-0472">Membrane</keyword>
<accession>A0A3B4T408</accession>